<reference evidence="8" key="1">
    <citation type="submission" date="2016-10" db="EMBL/GenBank/DDBJ databases">
        <authorList>
            <person name="Varghese N."/>
            <person name="Submissions S."/>
        </authorList>
    </citation>
    <scope>NUCLEOTIDE SEQUENCE [LARGE SCALE GENOMIC DNA]</scope>
    <source>
        <strain evidence="8">BL36</strain>
    </source>
</reference>
<dbReference type="EMBL" id="FOTK01000001">
    <property type="protein sequence ID" value="SFL14325.1"/>
    <property type="molecule type" value="Genomic_DNA"/>
</dbReference>
<dbReference type="AlphaFoldDB" id="A0A1I4F8L4"/>
<keyword evidence="8" id="KW-1185">Reference proteome</keyword>
<name>A0A1I4F8L4_9HYPH</name>
<evidence type="ECO:0000256" key="2">
    <source>
        <dbReference type="ARBA" id="ARBA00022448"/>
    </source>
</evidence>
<evidence type="ECO:0000256" key="5">
    <source>
        <dbReference type="ARBA" id="ARBA00070228"/>
    </source>
</evidence>
<proteinExistence type="inferred from homology"/>
<evidence type="ECO:0000313" key="8">
    <source>
        <dbReference type="Proteomes" id="UP000199048"/>
    </source>
</evidence>
<dbReference type="STRING" id="582667.SAMN05192568_1001165"/>
<feature type="domain" description="Solute-binding protein family 3/N-terminal" evidence="6">
    <location>
        <begin position="2"/>
        <end position="219"/>
    </location>
</feature>
<comment type="similarity">
    <text evidence="1">Belongs to the bacterial solute-binding protein SsuA/TauA family.</text>
</comment>
<dbReference type="PANTHER" id="PTHR30024">
    <property type="entry name" value="ALIPHATIC SULFONATES-BINDING PROTEIN-RELATED"/>
    <property type="match status" value="1"/>
</dbReference>
<dbReference type="InterPro" id="IPR001638">
    <property type="entry name" value="Solute-binding_3/MltF_N"/>
</dbReference>
<keyword evidence="2" id="KW-0813">Transport</keyword>
<dbReference type="FunFam" id="3.40.190.10:FF:000050">
    <property type="entry name" value="Sulfonate ABC transporter substrate-binding protein"/>
    <property type="match status" value="1"/>
</dbReference>
<sequence length="288" mass="30400">MRIGWLRSPNDITTGKARGTIEKALAERRASVQWVGPFAAAAPALEALNAGAIDVTAGSSTASVTALSAGVPVLIYAYQRIAAGGEAIVVRKNSSIRTLADLANKNVAVNRGGTGEYLLMRALARNGINPANVRRVYLSPADSGASFTQGHVDAWATWDPFVTIALQTYDARVLVDGAGIGSENAVTLMTSRDFAARRRDLLQVLFDTNISDNKWAQSNAAEAGVTWVQAMNLPISLASAIGRNNAVPTSAVTERSVAEIKGVAEWYAASKIIPHLPNIDFGVIKLAS</sequence>
<evidence type="ECO:0000256" key="4">
    <source>
        <dbReference type="ARBA" id="ARBA00055538"/>
    </source>
</evidence>
<organism evidence="7 8">
    <name type="scientific">Methylobacterium pseudosasicola</name>
    <dbReference type="NCBI Taxonomy" id="582667"/>
    <lineage>
        <taxon>Bacteria</taxon>
        <taxon>Pseudomonadati</taxon>
        <taxon>Pseudomonadota</taxon>
        <taxon>Alphaproteobacteria</taxon>
        <taxon>Hyphomicrobiales</taxon>
        <taxon>Methylobacteriaceae</taxon>
        <taxon>Methylobacterium</taxon>
    </lineage>
</organism>
<evidence type="ECO:0000259" key="6">
    <source>
        <dbReference type="SMART" id="SM00062"/>
    </source>
</evidence>
<dbReference type="Pfam" id="PF13379">
    <property type="entry name" value="NMT1_2"/>
    <property type="match status" value="1"/>
</dbReference>
<dbReference type="PANTHER" id="PTHR30024:SF42">
    <property type="entry name" value="ALIPHATIC SULFONATES-BINDING PROTEIN-RELATED"/>
    <property type="match status" value="1"/>
</dbReference>
<comment type="function">
    <text evidence="4">Part of a binding-protein-dependent transport system for aliphatic sulfonates. Putative binding protein.</text>
</comment>
<keyword evidence="3" id="KW-0732">Signal</keyword>
<gene>
    <name evidence="7" type="ORF">SAMN05192568_1001165</name>
</gene>
<evidence type="ECO:0000256" key="3">
    <source>
        <dbReference type="ARBA" id="ARBA00022729"/>
    </source>
</evidence>
<evidence type="ECO:0000256" key="1">
    <source>
        <dbReference type="ARBA" id="ARBA00010742"/>
    </source>
</evidence>
<dbReference type="SMART" id="SM00062">
    <property type="entry name" value="PBPb"/>
    <property type="match status" value="1"/>
</dbReference>
<evidence type="ECO:0000313" key="7">
    <source>
        <dbReference type="EMBL" id="SFL14325.1"/>
    </source>
</evidence>
<dbReference type="SUPFAM" id="SSF53850">
    <property type="entry name" value="Periplasmic binding protein-like II"/>
    <property type="match status" value="1"/>
</dbReference>
<accession>A0A1I4F8L4</accession>
<protein>
    <recommendedName>
        <fullName evidence="5">Putative aliphatic sulfonates-binding protein</fullName>
    </recommendedName>
</protein>
<dbReference type="Proteomes" id="UP000199048">
    <property type="component" value="Unassembled WGS sequence"/>
</dbReference>
<dbReference type="Gene3D" id="3.40.190.10">
    <property type="entry name" value="Periplasmic binding protein-like II"/>
    <property type="match status" value="2"/>
</dbReference>